<dbReference type="Pfam" id="PF04203">
    <property type="entry name" value="Sortase"/>
    <property type="match status" value="1"/>
</dbReference>
<sequence>MQITLRLVRLGDRLLSILAGFLILVMFLYGGYSLWDTARIYGNAAVGEELLKYKPTSETEGEHLSLQELALINPDTRGWLTIPDTHIDYPVLQGNDDMEYINKDVFGEFSLSGSLFLSCRNSSDFSDGYSLIYGHHMDHGGMFGDVVEYTDISYFEKHMEGWLYLADATYQIQMFACVETDAYDSMIYGCGADTDLNKLLSYIEEHAVVYKNTTTDRPAQVIGLSTCADARTNGRVIVFGRLEKIS</sequence>
<dbReference type="Gene3D" id="2.40.260.10">
    <property type="entry name" value="Sortase"/>
    <property type="match status" value="1"/>
</dbReference>
<dbReference type="InterPro" id="IPR009835">
    <property type="entry name" value="SrtB"/>
</dbReference>
<proteinExistence type="predicted"/>
<dbReference type="EMBL" id="JBBMFC010000008">
    <property type="protein sequence ID" value="MEQ2578438.1"/>
    <property type="molecule type" value="Genomic_DNA"/>
</dbReference>
<keyword evidence="2" id="KW-1133">Transmembrane helix</keyword>
<keyword evidence="4" id="KW-1185">Reference proteome</keyword>
<reference evidence="3 4" key="1">
    <citation type="submission" date="2024-03" db="EMBL/GenBank/DDBJ databases">
        <title>Human intestinal bacterial collection.</title>
        <authorList>
            <person name="Pauvert C."/>
            <person name="Hitch T.C.A."/>
            <person name="Clavel T."/>
        </authorList>
    </citation>
    <scope>NUCLEOTIDE SEQUENCE [LARGE SCALE GENOMIC DNA]</scope>
    <source>
        <strain evidence="3 4">CLA-AA-H78B</strain>
    </source>
</reference>
<keyword evidence="2" id="KW-0812">Transmembrane</keyword>
<dbReference type="GO" id="GO:0016787">
    <property type="term" value="F:hydrolase activity"/>
    <property type="evidence" value="ECO:0007669"/>
    <property type="project" value="UniProtKB-KW"/>
</dbReference>
<evidence type="ECO:0000313" key="4">
    <source>
        <dbReference type="Proteomes" id="UP001470288"/>
    </source>
</evidence>
<dbReference type="CDD" id="cd05826">
    <property type="entry name" value="Sortase_B"/>
    <property type="match status" value="1"/>
</dbReference>
<dbReference type="Proteomes" id="UP001470288">
    <property type="component" value="Unassembled WGS sequence"/>
</dbReference>
<keyword evidence="2" id="KW-0472">Membrane</keyword>
<evidence type="ECO:0000256" key="1">
    <source>
        <dbReference type="ARBA" id="ARBA00022801"/>
    </source>
</evidence>
<keyword evidence="1 3" id="KW-0378">Hydrolase</keyword>
<dbReference type="InterPro" id="IPR005754">
    <property type="entry name" value="Sortase"/>
</dbReference>
<evidence type="ECO:0000256" key="2">
    <source>
        <dbReference type="SAM" id="Phobius"/>
    </source>
</evidence>
<name>A0ABV1HZT0_9FIRM</name>
<feature type="transmembrane region" description="Helical" evidence="2">
    <location>
        <begin position="14"/>
        <end position="35"/>
    </location>
</feature>
<evidence type="ECO:0000313" key="3">
    <source>
        <dbReference type="EMBL" id="MEQ2578438.1"/>
    </source>
</evidence>
<dbReference type="NCBIfam" id="TIGR03064">
    <property type="entry name" value="sortase_srtB"/>
    <property type="match status" value="1"/>
</dbReference>
<dbReference type="InterPro" id="IPR023365">
    <property type="entry name" value="Sortase_dom-sf"/>
</dbReference>
<comment type="caution">
    <text evidence="3">The sequence shown here is derived from an EMBL/GenBank/DDBJ whole genome shotgun (WGS) entry which is preliminary data.</text>
</comment>
<accession>A0ABV1HZT0</accession>
<dbReference type="SUPFAM" id="SSF63817">
    <property type="entry name" value="Sortase"/>
    <property type="match status" value="1"/>
</dbReference>
<protein>
    <submittedName>
        <fullName evidence="3">Class B sortase</fullName>
        <ecNumber evidence="3">3.4.22.71</ecNumber>
    </submittedName>
</protein>
<dbReference type="EC" id="3.4.22.71" evidence="3"/>
<dbReference type="RefSeq" id="WP_349144151.1">
    <property type="nucleotide sequence ID" value="NZ_JBBMFC010000008.1"/>
</dbReference>
<gene>
    <name evidence="3" type="primary">srtB</name>
    <name evidence="3" type="ORF">WMO62_06205</name>
</gene>
<organism evidence="3 4">
    <name type="scientific">Hominiventricola aquisgranensis</name>
    <dbReference type="NCBI Taxonomy" id="3133164"/>
    <lineage>
        <taxon>Bacteria</taxon>
        <taxon>Bacillati</taxon>
        <taxon>Bacillota</taxon>
        <taxon>Clostridia</taxon>
        <taxon>Lachnospirales</taxon>
        <taxon>Lachnospiraceae</taxon>
        <taxon>Hominiventricola</taxon>
    </lineage>
</organism>